<keyword evidence="1" id="KW-0732">Signal</keyword>
<protein>
    <submittedName>
        <fullName evidence="2">Uncharacterized protein</fullName>
    </submittedName>
</protein>
<organism evidence="2 4">
    <name type="scientific">Alicyclobacillus dauci</name>
    <dbReference type="NCBI Taxonomy" id="1475485"/>
    <lineage>
        <taxon>Bacteria</taxon>
        <taxon>Bacillati</taxon>
        <taxon>Bacillota</taxon>
        <taxon>Bacilli</taxon>
        <taxon>Bacillales</taxon>
        <taxon>Alicyclobacillaceae</taxon>
        <taxon>Alicyclobacillus</taxon>
    </lineage>
</organism>
<keyword evidence="4" id="KW-1185">Reference proteome</keyword>
<gene>
    <name evidence="3" type="ORF">NZD86_23975</name>
    <name evidence="2" type="ORF">NZD86_24275</name>
</gene>
<evidence type="ECO:0000313" key="4">
    <source>
        <dbReference type="Proteomes" id="UP001164803"/>
    </source>
</evidence>
<accession>A0ABY6Z9B4</accession>
<evidence type="ECO:0000313" key="3">
    <source>
        <dbReference type="EMBL" id="WAH39548.1"/>
    </source>
</evidence>
<evidence type="ECO:0000313" key="2">
    <source>
        <dbReference type="EMBL" id="WAH39488.1"/>
    </source>
</evidence>
<reference evidence="2" key="1">
    <citation type="submission" date="2022-08" db="EMBL/GenBank/DDBJ databases">
        <title>Alicyclobacillus dauci DSM2870, complete genome.</title>
        <authorList>
            <person name="Wang Q."/>
            <person name="Cai R."/>
            <person name="Wang Z."/>
        </authorList>
    </citation>
    <scope>NUCLEOTIDE SEQUENCE</scope>
    <source>
        <strain evidence="2">DSM 28700</strain>
        <plasmid evidence="2">unnamed2</plasmid>
    </source>
</reference>
<evidence type="ECO:0000256" key="1">
    <source>
        <dbReference type="SAM" id="SignalP"/>
    </source>
</evidence>
<sequence length="77" mass="8414">MKKRTAVVLIGSIAAGTVTAATLSVMWWTIIPISIWSMGTAVIGGQTMNVLRVKNGQLQPVKVYKSPEQSDVLRRMQ</sequence>
<dbReference type="EMBL" id="CP104066">
    <property type="protein sequence ID" value="WAH39488.1"/>
    <property type="molecule type" value="Genomic_DNA"/>
</dbReference>
<dbReference type="RefSeq" id="WP_268047132.1">
    <property type="nucleotide sequence ID" value="NZ_CP104066.1"/>
</dbReference>
<feature type="chain" id="PRO_5045034223" evidence="1">
    <location>
        <begin position="21"/>
        <end position="77"/>
    </location>
</feature>
<dbReference type="EMBL" id="CP104066">
    <property type="protein sequence ID" value="WAH39548.1"/>
    <property type="molecule type" value="Genomic_DNA"/>
</dbReference>
<proteinExistence type="predicted"/>
<geneLocation type="plasmid" evidence="2 4">
    <name>unnamed2</name>
</geneLocation>
<name>A0ABY6Z9B4_9BACL</name>
<keyword evidence="2" id="KW-0614">Plasmid</keyword>
<feature type="signal peptide" evidence="1">
    <location>
        <begin position="1"/>
        <end position="20"/>
    </location>
</feature>
<dbReference type="Proteomes" id="UP001164803">
    <property type="component" value="Plasmid unnamed2"/>
</dbReference>